<proteinExistence type="predicted"/>
<evidence type="ECO:0000313" key="1">
    <source>
        <dbReference type="EMBL" id="AQL02951.1"/>
    </source>
</evidence>
<organism evidence="1">
    <name type="scientific">Zea mays</name>
    <name type="common">Maize</name>
    <dbReference type="NCBI Taxonomy" id="4577"/>
    <lineage>
        <taxon>Eukaryota</taxon>
        <taxon>Viridiplantae</taxon>
        <taxon>Streptophyta</taxon>
        <taxon>Embryophyta</taxon>
        <taxon>Tracheophyta</taxon>
        <taxon>Spermatophyta</taxon>
        <taxon>Magnoliopsida</taxon>
        <taxon>Liliopsida</taxon>
        <taxon>Poales</taxon>
        <taxon>Poaceae</taxon>
        <taxon>PACMAD clade</taxon>
        <taxon>Panicoideae</taxon>
        <taxon>Andropogonodae</taxon>
        <taxon>Andropogoneae</taxon>
        <taxon>Tripsacinae</taxon>
        <taxon>Zea</taxon>
    </lineage>
</organism>
<accession>A0A1D6NY75</accession>
<dbReference type="EMBL" id="CM000785">
    <property type="protein sequence ID" value="AQL02951.1"/>
    <property type="molecule type" value="Genomic_DNA"/>
</dbReference>
<dbReference type="AlphaFoldDB" id="A0A1D6NY75"/>
<protein>
    <submittedName>
        <fullName evidence="1">Uncharacterized protein</fullName>
    </submittedName>
</protein>
<name>A0A1D6NY75_MAIZE</name>
<sequence>MESLAKVETALAAKAMVAPVLMEMASLETAETALVALASWEKATMARVVLEEWVLVVPEPREEGTASMVLAPQGMAAVMASVVAQASLEAMAAWALV</sequence>
<reference evidence="1" key="1">
    <citation type="submission" date="2015-12" db="EMBL/GenBank/DDBJ databases">
        <title>Update maize B73 reference genome by single molecule sequencing technologies.</title>
        <authorList>
            <consortium name="Maize Genome Sequencing Project"/>
            <person name="Ware D."/>
        </authorList>
    </citation>
    <scope>NUCLEOTIDE SEQUENCE</scope>
    <source>
        <tissue evidence="1">Seedling</tissue>
    </source>
</reference>
<gene>
    <name evidence="1" type="ORF">ZEAMMB73_Zm00001d045671</name>
</gene>
<dbReference type="InParanoid" id="A0A1D6NY75"/>